<dbReference type="Gene3D" id="3.90.79.10">
    <property type="entry name" value="Nucleoside Triphosphate Pyrophosphohydrolase"/>
    <property type="match status" value="1"/>
</dbReference>
<organism evidence="1 2">
    <name type="scientific">Lysobacter arenosi</name>
    <dbReference type="NCBI Taxonomy" id="2795387"/>
    <lineage>
        <taxon>Bacteria</taxon>
        <taxon>Pseudomonadati</taxon>
        <taxon>Pseudomonadota</taxon>
        <taxon>Gammaproteobacteria</taxon>
        <taxon>Lysobacterales</taxon>
        <taxon>Lysobacteraceae</taxon>
        <taxon>Lysobacter</taxon>
    </lineage>
</organism>
<dbReference type="RefSeq" id="WP_200607581.1">
    <property type="nucleotide sequence ID" value="NZ_CP071517.1"/>
</dbReference>
<evidence type="ECO:0008006" key="3">
    <source>
        <dbReference type="Google" id="ProtNLM"/>
    </source>
</evidence>
<gene>
    <name evidence="1" type="ORF">HIV01_012525</name>
</gene>
<dbReference type="InterPro" id="IPR015797">
    <property type="entry name" value="NUDIX_hydrolase-like_dom_sf"/>
</dbReference>
<name>A0ABX7R939_9GAMM</name>
<evidence type="ECO:0000313" key="2">
    <source>
        <dbReference type="Proteomes" id="UP000663400"/>
    </source>
</evidence>
<dbReference type="SUPFAM" id="SSF55811">
    <property type="entry name" value="Nudix"/>
    <property type="match status" value="1"/>
</dbReference>
<proteinExistence type="predicted"/>
<accession>A0ABX7R939</accession>
<evidence type="ECO:0000313" key="1">
    <source>
        <dbReference type="EMBL" id="QSX74038.1"/>
    </source>
</evidence>
<dbReference type="EMBL" id="CP071517">
    <property type="protein sequence ID" value="QSX74038.1"/>
    <property type="molecule type" value="Genomic_DNA"/>
</dbReference>
<reference evidence="1 2" key="1">
    <citation type="submission" date="2021-02" db="EMBL/GenBank/DDBJ databases">
        <title>Lysobacter arenosi sp. nov., isolated from soil of gangwondo yeongwol, south Korea.</title>
        <authorList>
            <person name="Kim K.R."/>
            <person name="Kim K.H."/>
            <person name="Jeon C.O."/>
        </authorList>
    </citation>
    <scope>NUCLEOTIDE SEQUENCE [LARGE SCALE GENOMIC DNA]</scope>
    <source>
        <strain evidence="1 2">R7</strain>
    </source>
</reference>
<dbReference type="Proteomes" id="UP000663400">
    <property type="component" value="Chromosome"/>
</dbReference>
<sequence length="159" mass="18249">MKFNPGVFDLWVFRRDADAVRYLLLHSSQLKADRYFNGGRFWQIPSNPRGDDESMTQAIDRVLASYGLAALAIWAAEHTYTIYNRRFDEMQLFSVFAVQVETDDVRLNPDEHGEHRWVTAEEALALVHYRGLKDGLRSVIEYVTGVASPARQLCLRGPD</sequence>
<protein>
    <recommendedName>
        <fullName evidence="3">Nudix hydrolase domain-containing protein</fullName>
    </recommendedName>
</protein>
<keyword evidence="2" id="KW-1185">Reference proteome</keyword>